<keyword evidence="1" id="KW-0229">DNA integration</keyword>
<reference evidence="7 8" key="1">
    <citation type="submission" date="2016-11" db="EMBL/GenBank/DDBJ databases">
        <authorList>
            <person name="Jaros S."/>
            <person name="Januszkiewicz K."/>
            <person name="Wedrychowicz H."/>
        </authorList>
    </citation>
    <scope>NUCLEOTIDE SEQUENCE [LARGE SCALE GENOMIC DNA]</scope>
    <source>
        <strain evidence="7 8">GAS242</strain>
    </source>
</reference>
<dbReference type="PANTHER" id="PTHR30349">
    <property type="entry name" value="PHAGE INTEGRASE-RELATED"/>
    <property type="match status" value="1"/>
</dbReference>
<evidence type="ECO:0000259" key="5">
    <source>
        <dbReference type="PROSITE" id="PS51898"/>
    </source>
</evidence>
<evidence type="ECO:0000256" key="2">
    <source>
        <dbReference type="ARBA" id="ARBA00023125"/>
    </source>
</evidence>
<evidence type="ECO:0000256" key="4">
    <source>
        <dbReference type="PROSITE-ProRule" id="PRU01248"/>
    </source>
</evidence>
<dbReference type="OrthoDB" id="6388170at2"/>
<organism evidence="7 8">
    <name type="scientific">Bradyrhizobium erythrophlei</name>
    <dbReference type="NCBI Taxonomy" id="1437360"/>
    <lineage>
        <taxon>Bacteria</taxon>
        <taxon>Pseudomonadati</taxon>
        <taxon>Pseudomonadota</taxon>
        <taxon>Alphaproteobacteria</taxon>
        <taxon>Hyphomicrobiales</taxon>
        <taxon>Nitrobacteraceae</taxon>
        <taxon>Bradyrhizobium</taxon>
    </lineage>
</organism>
<dbReference type="InterPro" id="IPR011010">
    <property type="entry name" value="DNA_brk_join_enz"/>
</dbReference>
<dbReference type="Gene3D" id="1.10.443.10">
    <property type="entry name" value="Intergrase catalytic core"/>
    <property type="match status" value="1"/>
</dbReference>
<keyword evidence="2 4" id="KW-0238">DNA-binding</keyword>
<dbReference type="EMBL" id="LT670818">
    <property type="protein sequence ID" value="SHG64143.1"/>
    <property type="molecule type" value="Genomic_DNA"/>
</dbReference>
<evidence type="ECO:0000313" key="7">
    <source>
        <dbReference type="EMBL" id="SHG64143.1"/>
    </source>
</evidence>
<evidence type="ECO:0000259" key="6">
    <source>
        <dbReference type="PROSITE" id="PS51900"/>
    </source>
</evidence>
<feature type="domain" description="Tyr recombinase" evidence="5">
    <location>
        <begin position="161"/>
        <end position="327"/>
    </location>
</feature>
<accession>A0A1M5LIF4</accession>
<evidence type="ECO:0000313" key="8">
    <source>
        <dbReference type="Proteomes" id="UP000190675"/>
    </source>
</evidence>
<dbReference type="InterPro" id="IPR010998">
    <property type="entry name" value="Integrase_recombinase_N"/>
</dbReference>
<keyword evidence="3" id="KW-0233">DNA recombination</keyword>
<sequence>MASIRKHRDKWQVRIRRAGLQPLSKSFSLRKDGAEWARQMEVKADRAELPTDLKALQRITLADLVVRYRDTVSVKKRGYENERISLTAFLHHPICSKRLSDLRTEDFAAYRDQMLQTVKPTSLKRYLDPIHNLFEVARHEWGVPLRDNPLGRLKLKAPSQRRERRLLSGEWERILEAARLCRNPWIEPIIRLALATGMRRGEVLALEDNQIDLERRSLLIRKTKNGHARTIPLTVEAVRILGQLLRGRLGPLFPITRNAFRLAWERLRERADLGDFHFHDLRHEAISRFFELGLNPPEVALISGHRDMRQLFRYTHPLREGIIDKMDRSTS</sequence>
<dbReference type="SUPFAM" id="SSF56349">
    <property type="entry name" value="DNA breaking-rejoining enzymes"/>
    <property type="match status" value="1"/>
</dbReference>
<gene>
    <name evidence="7" type="ORF">SAMN05444169_3454</name>
</gene>
<proteinExistence type="predicted"/>
<evidence type="ECO:0000256" key="1">
    <source>
        <dbReference type="ARBA" id="ARBA00022908"/>
    </source>
</evidence>
<dbReference type="PANTHER" id="PTHR30349:SF94">
    <property type="entry name" value="INTEGRASE_RECOMBINASE HI_1414-RELATED"/>
    <property type="match status" value="1"/>
</dbReference>
<feature type="domain" description="Core-binding (CB)" evidence="6">
    <location>
        <begin position="59"/>
        <end position="138"/>
    </location>
</feature>
<dbReference type="InterPro" id="IPR002104">
    <property type="entry name" value="Integrase_catalytic"/>
</dbReference>
<dbReference type="PROSITE" id="PS51898">
    <property type="entry name" value="TYR_RECOMBINASE"/>
    <property type="match status" value="1"/>
</dbReference>
<dbReference type="GO" id="GO:0006310">
    <property type="term" value="P:DNA recombination"/>
    <property type="evidence" value="ECO:0007669"/>
    <property type="project" value="UniProtKB-KW"/>
</dbReference>
<dbReference type="Pfam" id="PF00589">
    <property type="entry name" value="Phage_integrase"/>
    <property type="match status" value="1"/>
</dbReference>
<dbReference type="GO" id="GO:0015074">
    <property type="term" value="P:DNA integration"/>
    <property type="evidence" value="ECO:0007669"/>
    <property type="project" value="UniProtKB-KW"/>
</dbReference>
<dbReference type="GO" id="GO:0003677">
    <property type="term" value="F:DNA binding"/>
    <property type="evidence" value="ECO:0007669"/>
    <property type="project" value="UniProtKB-UniRule"/>
</dbReference>
<protein>
    <submittedName>
        <fullName evidence="7">Site-specific recombinase XerD</fullName>
    </submittedName>
</protein>
<dbReference type="CDD" id="cd00796">
    <property type="entry name" value="INT_Rci_Hp1_C"/>
    <property type="match status" value="1"/>
</dbReference>
<dbReference type="InterPro" id="IPR013762">
    <property type="entry name" value="Integrase-like_cat_sf"/>
</dbReference>
<dbReference type="InterPro" id="IPR044068">
    <property type="entry name" value="CB"/>
</dbReference>
<dbReference type="PROSITE" id="PS51900">
    <property type="entry name" value="CB"/>
    <property type="match status" value="1"/>
</dbReference>
<evidence type="ECO:0000256" key="3">
    <source>
        <dbReference type="ARBA" id="ARBA00023172"/>
    </source>
</evidence>
<dbReference type="AlphaFoldDB" id="A0A1M5LIF4"/>
<name>A0A1M5LIF4_9BRAD</name>
<dbReference type="Gene3D" id="1.10.150.130">
    <property type="match status" value="1"/>
</dbReference>
<dbReference type="Proteomes" id="UP000190675">
    <property type="component" value="Chromosome I"/>
</dbReference>
<dbReference type="InterPro" id="IPR050090">
    <property type="entry name" value="Tyrosine_recombinase_XerCD"/>
</dbReference>